<name>A0ABX2F5M0_9PSEU</name>
<organism evidence="4 5">
    <name type="scientific">Kibdelosporangium persicum</name>
    <dbReference type="NCBI Taxonomy" id="2698649"/>
    <lineage>
        <taxon>Bacteria</taxon>
        <taxon>Bacillati</taxon>
        <taxon>Actinomycetota</taxon>
        <taxon>Actinomycetes</taxon>
        <taxon>Pseudonocardiales</taxon>
        <taxon>Pseudonocardiaceae</taxon>
        <taxon>Kibdelosporangium</taxon>
    </lineage>
</organism>
<dbReference type="EMBL" id="JAAATY010000011">
    <property type="protein sequence ID" value="NRN66649.1"/>
    <property type="molecule type" value="Genomic_DNA"/>
</dbReference>
<feature type="transmembrane region" description="Helical" evidence="2">
    <location>
        <begin position="86"/>
        <end position="108"/>
    </location>
</feature>
<evidence type="ECO:0000313" key="4">
    <source>
        <dbReference type="EMBL" id="NRN66649.1"/>
    </source>
</evidence>
<feature type="domain" description="DUF7847" evidence="3">
    <location>
        <begin position="139"/>
        <end position="318"/>
    </location>
</feature>
<feature type="region of interest" description="Disordered" evidence="1">
    <location>
        <begin position="1"/>
        <end position="59"/>
    </location>
</feature>
<dbReference type="Pfam" id="PF25231">
    <property type="entry name" value="DUF7847"/>
    <property type="match status" value="1"/>
</dbReference>
<feature type="transmembrane region" description="Helical" evidence="2">
    <location>
        <begin position="134"/>
        <end position="162"/>
    </location>
</feature>
<dbReference type="RefSeq" id="WP_173133067.1">
    <property type="nucleotide sequence ID" value="NZ_CBCSGW010000016.1"/>
</dbReference>
<proteinExistence type="predicted"/>
<keyword evidence="5" id="KW-1185">Reference proteome</keyword>
<evidence type="ECO:0000256" key="1">
    <source>
        <dbReference type="SAM" id="MobiDB-lite"/>
    </source>
</evidence>
<keyword evidence="2" id="KW-0472">Membrane</keyword>
<protein>
    <submittedName>
        <fullName evidence="4">Integral membrane protein</fullName>
    </submittedName>
</protein>
<evidence type="ECO:0000259" key="3">
    <source>
        <dbReference type="Pfam" id="PF25231"/>
    </source>
</evidence>
<dbReference type="Proteomes" id="UP000763557">
    <property type="component" value="Unassembled WGS sequence"/>
</dbReference>
<sequence length="346" mass="36526">MTDTGGWSSPDDRNRPQDPPPGQNQGQPGQAQPGEGRQPPYPMPPPPRSGPQASPKPGVIPLRPLGLGEILDGAITAIRTYPKQMLGVSALMSTIANLLSLGAVLFIVNQTTWLYSDLPLTASEADRALEDLQVALIVAIPSIIISLLIGTFLNGVLTVVMGKAVLGQPITVGEAWSHVRPRFGALLGLSLLYALIVIVGAVLFVIPGVWLYVLFSLCSTALILEGATVGKALGRSRTLVNGAWWRTFGILLLATIIASVLAQIVQIPFSLATGGLNTVTGTGPTPGIEVTLLLTALAGIIAETITLPFTSGVTTLIYIDRRMRREGMDIELARQAGVTPQPPTTW</sequence>
<evidence type="ECO:0000313" key="5">
    <source>
        <dbReference type="Proteomes" id="UP000763557"/>
    </source>
</evidence>
<feature type="compositionally biased region" description="Pro residues" evidence="1">
    <location>
        <begin position="39"/>
        <end position="49"/>
    </location>
</feature>
<gene>
    <name evidence="4" type="ORF">GC106_38740</name>
</gene>
<keyword evidence="2" id="KW-1133">Transmembrane helix</keyword>
<reference evidence="4 5" key="1">
    <citation type="submission" date="2020-01" db="EMBL/GenBank/DDBJ databases">
        <title>Kibdelosporangium persica a novel Actinomycetes from a hot desert in Iran.</title>
        <authorList>
            <person name="Safaei N."/>
            <person name="Zaburannyi N."/>
            <person name="Mueller R."/>
            <person name="Wink J."/>
        </authorList>
    </citation>
    <scope>NUCLEOTIDE SEQUENCE [LARGE SCALE GENOMIC DNA]</scope>
    <source>
        <strain evidence="4 5">4NS15</strain>
    </source>
</reference>
<keyword evidence="2" id="KW-0812">Transmembrane</keyword>
<feature type="transmembrane region" description="Helical" evidence="2">
    <location>
        <begin position="250"/>
        <end position="272"/>
    </location>
</feature>
<feature type="transmembrane region" description="Helical" evidence="2">
    <location>
        <begin position="183"/>
        <end position="203"/>
    </location>
</feature>
<accession>A0ABX2F5M0</accession>
<feature type="transmembrane region" description="Helical" evidence="2">
    <location>
        <begin position="209"/>
        <end position="229"/>
    </location>
</feature>
<comment type="caution">
    <text evidence="4">The sequence shown here is derived from an EMBL/GenBank/DDBJ whole genome shotgun (WGS) entry which is preliminary data.</text>
</comment>
<feature type="transmembrane region" description="Helical" evidence="2">
    <location>
        <begin position="292"/>
        <end position="319"/>
    </location>
</feature>
<dbReference type="InterPro" id="IPR057169">
    <property type="entry name" value="DUF7847"/>
</dbReference>
<feature type="compositionally biased region" description="Low complexity" evidence="1">
    <location>
        <begin position="23"/>
        <end position="38"/>
    </location>
</feature>
<evidence type="ECO:0000256" key="2">
    <source>
        <dbReference type="SAM" id="Phobius"/>
    </source>
</evidence>